<gene>
    <name evidence="1" type="ORF">SAMN05216499_110130</name>
</gene>
<dbReference type="STRING" id="310782.SAMN05216499_110130"/>
<protein>
    <submittedName>
        <fullName evidence="1">4-hydroxymandelate oxidase</fullName>
    </submittedName>
</protein>
<dbReference type="AlphaFoldDB" id="A0A1M7I317"/>
<accession>A0A1M7I317</accession>
<evidence type="ECO:0000313" key="1">
    <source>
        <dbReference type="EMBL" id="SHM35186.1"/>
    </source>
</evidence>
<reference evidence="1 2" key="1">
    <citation type="submission" date="2016-11" db="EMBL/GenBank/DDBJ databases">
        <authorList>
            <person name="Jaros S."/>
            <person name="Januszkiewicz K."/>
            <person name="Wedrychowicz H."/>
        </authorList>
    </citation>
    <scope>NUCLEOTIDE SEQUENCE [LARGE SCALE GENOMIC DNA]</scope>
    <source>
        <strain evidence="1 2">CGMCC 4.2025</strain>
    </source>
</reference>
<dbReference type="RefSeq" id="WP_073499262.1">
    <property type="nucleotide sequence ID" value="NZ_FRBI01000010.1"/>
</dbReference>
<organism evidence="1 2">
    <name type="scientific">Actinacidiphila paucisporea</name>
    <dbReference type="NCBI Taxonomy" id="310782"/>
    <lineage>
        <taxon>Bacteria</taxon>
        <taxon>Bacillati</taxon>
        <taxon>Actinomycetota</taxon>
        <taxon>Actinomycetes</taxon>
        <taxon>Kitasatosporales</taxon>
        <taxon>Streptomycetaceae</taxon>
        <taxon>Actinacidiphila</taxon>
    </lineage>
</organism>
<name>A0A1M7I317_9ACTN</name>
<proteinExistence type="predicted"/>
<keyword evidence="2" id="KW-1185">Reference proteome</keyword>
<dbReference type="Proteomes" id="UP000184111">
    <property type="component" value="Unassembled WGS sequence"/>
</dbReference>
<dbReference type="EMBL" id="FRBI01000010">
    <property type="protein sequence ID" value="SHM35186.1"/>
    <property type="molecule type" value="Genomic_DNA"/>
</dbReference>
<dbReference type="OrthoDB" id="3368027at2"/>
<sequence length="315" mass="31709">MMRTFVPYGAAADEVPAGWGVRRAVRLDFPGPAALAADPVHTERLRVYLTDLLRPYGLALDAAALAGAGHAYGEMAEVLIERAVPTGESVDLLVLAYSVPDIAPGRATTTRLSHVCPGTPMAFAVTDQGAAAPFTALRLIRAYAGRLPRALLLVVEQPSLPYDSGIPVDLPATSSGVALLLGPPTPGTPTTPLGRVTTGPASAAQARTALAKFAGPATGADPLAEPAAPAAVILGSALAAQAPPLPGAPRVRTAAPGRPTTGVWWELAAELSAPPAEPAPLIVADHDPLSGTLSVAAFAAATEEALAAAAAPGRA</sequence>
<evidence type="ECO:0000313" key="2">
    <source>
        <dbReference type="Proteomes" id="UP000184111"/>
    </source>
</evidence>